<dbReference type="InterPro" id="IPR003352">
    <property type="entry name" value="PTS_EIIC"/>
</dbReference>
<evidence type="ECO:0000256" key="4">
    <source>
        <dbReference type="ARBA" id="ARBA00022597"/>
    </source>
</evidence>
<feature type="transmembrane region" description="Helical" evidence="9">
    <location>
        <begin position="197"/>
        <end position="230"/>
    </location>
</feature>
<evidence type="ECO:0000256" key="5">
    <source>
        <dbReference type="ARBA" id="ARBA00022692"/>
    </source>
</evidence>
<proteinExistence type="predicted"/>
<keyword evidence="6 9" id="KW-1133">Transmembrane helix</keyword>
<sequence>MTMENILQAADRLFQNRYIISIKKAFIITLPIIILGSIASLINNMPIDIVQTGLSTPAGQVIRVVNGAIWLGSTAIMAILIAWTLGYYLGNTYKLNGTLSALTSVSAYLTICVRTSDGGISLSQLGSSGLFGAILIAIMATELYHAFSNLKINISEDTAEEVRQMFAALFPVMLSVFCIAFTNGIILTTSGKWVDEWIYTALSLLFSAADGGGLSGTLLLVFGIHIFWFFGIHGGNVMDSIMVSVFGENLIHNTSQYALNHDAFDKQLDIISKGFLDTFVFMGGAGTSLCIIIAVLIIARSRYMRSIAKMGGVFALFNMNEIVLFGFPIILNPILLIPFLLTPLTITLVSWSAMSLGLVARVVTEVHWAMPPLISGYLATGGHLSGSVLQVINIAAGILIYLPFIRLMDRRAVQKEAQKDDNTALLKNTLNTVIEKINNSTGEVNGEITDFSIVLESVVRDLNMLSAQMQQQMQLMHTCDEYTRIIDTSVGNTDNSIKIVLQNMEKTNGLSMEGAQSMHQMMQKMEETFLSTQKNNELASQLNLRCEQIEGMLKSIEDMFLQTATLSHNASIEVTHAGVHGKEFSVVAANIKDLSEATAKVVSDIEGLLQGMKADTSDMIERSEVSLRQVETGLQKVIDANQLFGEIVQNIHNIQVQCHAVLKHSGEVIGKLQQINEQIRTTSHFFAETASHTSKVAEQVRNRSDESKEMVHKLRKLNMETSLMTVNALENLES</sequence>
<keyword evidence="3" id="KW-1003">Cell membrane</keyword>
<dbReference type="SMART" id="SM00283">
    <property type="entry name" value="MA"/>
    <property type="match status" value="1"/>
</dbReference>
<comment type="subcellular location">
    <subcellularLocation>
        <location evidence="1">Cell membrane</location>
        <topology evidence="1">Multi-pass membrane protein</topology>
    </subcellularLocation>
</comment>
<evidence type="ECO:0000256" key="6">
    <source>
        <dbReference type="ARBA" id="ARBA00022989"/>
    </source>
</evidence>
<dbReference type="InterPro" id="IPR004501">
    <property type="entry name" value="PTS_EIIC_3"/>
</dbReference>
<keyword evidence="2" id="KW-0813">Transport</keyword>
<evidence type="ECO:0000313" key="13">
    <source>
        <dbReference type="Proteomes" id="UP000474104"/>
    </source>
</evidence>
<evidence type="ECO:0000313" key="12">
    <source>
        <dbReference type="EMBL" id="NDO71684.1"/>
    </source>
</evidence>
<dbReference type="Gene3D" id="1.10.287.950">
    <property type="entry name" value="Methyl-accepting chemotaxis protein"/>
    <property type="match status" value="1"/>
</dbReference>
<dbReference type="PROSITE" id="PS51105">
    <property type="entry name" value="PTS_EIIC_TYPE_3"/>
    <property type="match status" value="1"/>
</dbReference>
<reference evidence="12 13" key="1">
    <citation type="submission" date="2019-07" db="EMBL/GenBank/DDBJ databases">
        <title>Draft genome sequences of 15 bacterial species constituting the stable defined intestinal microbiota of the GM15 gnotobiotic mouse model.</title>
        <authorList>
            <person name="Elie C."/>
            <person name="Mathieu A."/>
            <person name="Saliou A."/>
            <person name="Darnaud M."/>
            <person name="Leulier F."/>
            <person name="Tamellini A."/>
        </authorList>
    </citation>
    <scope>NUCLEOTIDE SEQUENCE [LARGE SCALE GENOMIC DNA]</scope>
    <source>
        <strain evidence="13">ASF 502</strain>
    </source>
</reference>
<evidence type="ECO:0000256" key="8">
    <source>
        <dbReference type="PROSITE-ProRule" id="PRU00284"/>
    </source>
</evidence>
<dbReference type="GO" id="GO:0009401">
    <property type="term" value="P:phosphoenolpyruvate-dependent sugar phosphotransferase system"/>
    <property type="evidence" value="ECO:0007669"/>
    <property type="project" value="InterPro"/>
</dbReference>
<feature type="transmembrane region" description="Helical" evidence="9">
    <location>
        <begin position="384"/>
        <end position="404"/>
    </location>
</feature>
<dbReference type="GO" id="GO:1901264">
    <property type="term" value="P:carbohydrate derivative transport"/>
    <property type="evidence" value="ECO:0007669"/>
    <property type="project" value="TreeGrafter"/>
</dbReference>
<name>A0A9X5CBP6_9FIRM</name>
<feature type="transmembrane region" description="Helical" evidence="9">
    <location>
        <begin position="64"/>
        <end position="89"/>
    </location>
</feature>
<evidence type="ECO:0000256" key="9">
    <source>
        <dbReference type="SAM" id="Phobius"/>
    </source>
</evidence>
<dbReference type="PANTHER" id="PTHR33989:SF4">
    <property type="entry name" value="PTS SYSTEM N,N'-DIACETYLCHITOBIOSE-SPECIFIC EIIC COMPONENT"/>
    <property type="match status" value="1"/>
</dbReference>
<feature type="transmembrane region" description="Helical" evidence="9">
    <location>
        <begin position="125"/>
        <end position="145"/>
    </location>
</feature>
<organism evidence="12 13">
    <name type="scientific">Schaedlerella arabinosiphila</name>
    <dbReference type="NCBI Taxonomy" id="2044587"/>
    <lineage>
        <taxon>Bacteria</taxon>
        <taxon>Bacillati</taxon>
        <taxon>Bacillota</taxon>
        <taxon>Clostridia</taxon>
        <taxon>Lachnospirales</taxon>
        <taxon>Lachnospiraceae</taxon>
        <taxon>Schaedlerella</taxon>
    </lineage>
</organism>
<comment type="caution">
    <text evidence="12">The sequence shown here is derived from an EMBL/GenBank/DDBJ whole genome shotgun (WGS) entry which is preliminary data.</text>
</comment>
<dbReference type="InterPro" id="IPR004089">
    <property type="entry name" value="MCPsignal_dom"/>
</dbReference>
<keyword evidence="8" id="KW-0807">Transducer</keyword>
<keyword evidence="7 9" id="KW-0472">Membrane</keyword>
<evidence type="ECO:0000256" key="7">
    <source>
        <dbReference type="ARBA" id="ARBA00023136"/>
    </source>
</evidence>
<evidence type="ECO:0000256" key="2">
    <source>
        <dbReference type="ARBA" id="ARBA00022448"/>
    </source>
</evidence>
<dbReference type="GO" id="GO:0008982">
    <property type="term" value="F:protein-N(PI)-phosphohistidine-sugar phosphotransferase activity"/>
    <property type="evidence" value="ECO:0007669"/>
    <property type="project" value="InterPro"/>
</dbReference>
<dbReference type="InterPro" id="IPR051088">
    <property type="entry name" value="PTS_Sugar-EIIC/EIIB"/>
</dbReference>
<dbReference type="NCBIfam" id="TIGR00410">
    <property type="entry name" value="lacE"/>
    <property type="match status" value="1"/>
</dbReference>
<dbReference type="AlphaFoldDB" id="A0A9X5CBP6"/>
<feature type="transmembrane region" description="Helical" evidence="9">
    <location>
        <begin position="165"/>
        <end position="185"/>
    </location>
</feature>
<feature type="transmembrane region" description="Helical" evidence="9">
    <location>
        <begin position="25"/>
        <end position="43"/>
    </location>
</feature>
<accession>A0A9X5CBP6</accession>
<dbReference type="GO" id="GO:0005886">
    <property type="term" value="C:plasma membrane"/>
    <property type="evidence" value="ECO:0007669"/>
    <property type="project" value="UniProtKB-SubCell"/>
</dbReference>
<evidence type="ECO:0000256" key="3">
    <source>
        <dbReference type="ARBA" id="ARBA00022475"/>
    </source>
</evidence>
<evidence type="ECO:0000259" key="11">
    <source>
        <dbReference type="PROSITE" id="PS51105"/>
    </source>
</evidence>
<feature type="domain" description="Methyl-accepting transducer" evidence="10">
    <location>
        <begin position="447"/>
        <end position="697"/>
    </location>
</feature>
<gene>
    <name evidence="12" type="ORF">FMM80_24740</name>
</gene>
<dbReference type="PROSITE" id="PS50111">
    <property type="entry name" value="CHEMOTAXIS_TRANSDUC_2"/>
    <property type="match status" value="1"/>
</dbReference>
<protein>
    <recommendedName>
        <fullName evidence="14">PTS system, lactose/cellobiose family IIC component</fullName>
    </recommendedName>
</protein>
<dbReference type="EMBL" id="VIRB01000143">
    <property type="protein sequence ID" value="NDO71684.1"/>
    <property type="molecule type" value="Genomic_DNA"/>
</dbReference>
<dbReference type="GO" id="GO:0007165">
    <property type="term" value="P:signal transduction"/>
    <property type="evidence" value="ECO:0007669"/>
    <property type="project" value="UniProtKB-KW"/>
</dbReference>
<evidence type="ECO:0008006" key="14">
    <source>
        <dbReference type="Google" id="ProtNLM"/>
    </source>
</evidence>
<evidence type="ECO:0000259" key="10">
    <source>
        <dbReference type="PROSITE" id="PS50111"/>
    </source>
</evidence>
<dbReference type="PANTHER" id="PTHR33989">
    <property type="match status" value="1"/>
</dbReference>
<evidence type="ECO:0000256" key="1">
    <source>
        <dbReference type="ARBA" id="ARBA00004651"/>
    </source>
</evidence>
<feature type="transmembrane region" description="Helical" evidence="9">
    <location>
        <begin position="279"/>
        <end position="299"/>
    </location>
</feature>
<feature type="domain" description="PTS EIIC type-3" evidence="11">
    <location>
        <begin position="2"/>
        <end position="404"/>
    </location>
</feature>
<dbReference type="Proteomes" id="UP000474104">
    <property type="component" value="Unassembled WGS sequence"/>
</dbReference>
<dbReference type="Pfam" id="PF02378">
    <property type="entry name" value="PTS_EIIC"/>
    <property type="match status" value="1"/>
</dbReference>
<keyword evidence="5 9" id="KW-0812">Transmembrane</keyword>
<dbReference type="Pfam" id="PF00015">
    <property type="entry name" value="MCPsignal"/>
    <property type="match status" value="1"/>
</dbReference>
<keyword evidence="4" id="KW-0762">Sugar transport</keyword>
<dbReference type="SUPFAM" id="SSF58104">
    <property type="entry name" value="Methyl-accepting chemotaxis protein (MCP) signaling domain"/>
    <property type="match status" value="1"/>
</dbReference>